<dbReference type="RefSeq" id="WP_130603378.1">
    <property type="nucleotide sequence ID" value="NZ_CP034759.1"/>
</dbReference>
<gene>
    <name evidence="2" type="ORF">EMK97_14485</name>
</gene>
<proteinExistence type="predicted"/>
<keyword evidence="3" id="KW-1185">Reference proteome</keyword>
<dbReference type="AlphaFoldDB" id="A0A4P6PAZ4"/>
<dbReference type="EMBL" id="CP034759">
    <property type="protein sequence ID" value="QBG36842.1"/>
    <property type="molecule type" value="Genomic_DNA"/>
</dbReference>
<accession>A0A4P6PAZ4</accession>
<dbReference type="OrthoDB" id="195620at2"/>
<name>A0A4P6PAZ4_9GAMM</name>
<feature type="chain" id="PRO_5020490948" evidence="1">
    <location>
        <begin position="24"/>
        <end position="167"/>
    </location>
</feature>
<dbReference type="Pfam" id="PF11454">
    <property type="entry name" value="DUF3016"/>
    <property type="match status" value="1"/>
</dbReference>
<evidence type="ECO:0000313" key="3">
    <source>
        <dbReference type="Proteomes" id="UP000290244"/>
    </source>
</evidence>
<reference evidence="2 3" key="1">
    <citation type="submission" date="2018-12" db="EMBL/GenBank/DDBJ databases">
        <title>Complete genome of Litorilituus sediminis.</title>
        <authorList>
            <person name="Liu A."/>
            <person name="Rong J."/>
        </authorList>
    </citation>
    <scope>NUCLEOTIDE SEQUENCE [LARGE SCALE GENOMIC DNA]</scope>
    <source>
        <strain evidence="2 3">JCM 17549</strain>
    </source>
</reference>
<evidence type="ECO:0000313" key="2">
    <source>
        <dbReference type="EMBL" id="QBG36842.1"/>
    </source>
</evidence>
<dbReference type="InterPro" id="IPR021557">
    <property type="entry name" value="DUF3016"/>
</dbReference>
<organism evidence="2 3">
    <name type="scientific">Litorilituus sediminis</name>
    <dbReference type="NCBI Taxonomy" id="718192"/>
    <lineage>
        <taxon>Bacteria</taxon>
        <taxon>Pseudomonadati</taxon>
        <taxon>Pseudomonadota</taxon>
        <taxon>Gammaproteobacteria</taxon>
        <taxon>Alteromonadales</taxon>
        <taxon>Colwelliaceae</taxon>
        <taxon>Litorilituus</taxon>
    </lineage>
</organism>
<evidence type="ECO:0000256" key="1">
    <source>
        <dbReference type="SAM" id="SignalP"/>
    </source>
</evidence>
<feature type="signal peptide" evidence="1">
    <location>
        <begin position="1"/>
        <end position="23"/>
    </location>
</feature>
<dbReference type="KEGG" id="lsd:EMK97_14485"/>
<sequence>MNKSFSILAVVLSTLLITPTVTAATSEVEWKDYKSYRDIDSGDEGRKSFRERTFKNFEKHFAKMAESLPEDQVLKIVVTDVDLAGDTNAAGINRTRILKDLYFPRMNFSYQLVDANGKEIKADTVVVKDMNFMRKSNLKYRNQSLSYEKRMLDEWFEETFADLIVKK</sequence>
<protein>
    <submittedName>
        <fullName evidence="2">DUF3016 domain-containing protein</fullName>
    </submittedName>
</protein>
<keyword evidence="1" id="KW-0732">Signal</keyword>
<dbReference type="Proteomes" id="UP000290244">
    <property type="component" value="Chromosome"/>
</dbReference>